<dbReference type="Pfam" id="PF13845">
    <property type="entry name" value="Septum_form"/>
    <property type="match status" value="1"/>
</dbReference>
<protein>
    <recommendedName>
        <fullName evidence="2">Septum formation-related domain-containing protein</fullName>
    </recommendedName>
</protein>
<evidence type="ECO:0000259" key="2">
    <source>
        <dbReference type="Pfam" id="PF13845"/>
    </source>
</evidence>
<keyword evidence="4" id="KW-1185">Reference proteome</keyword>
<feature type="chain" id="PRO_5038443107" description="Septum formation-related domain-containing protein" evidence="1">
    <location>
        <begin position="18"/>
        <end position="163"/>
    </location>
</feature>
<evidence type="ECO:0000256" key="1">
    <source>
        <dbReference type="SAM" id="SignalP"/>
    </source>
</evidence>
<organism evidence="3 4">
    <name type="scientific">[Brevibacterium] flavum</name>
    <dbReference type="NCBI Taxonomy" id="92706"/>
    <lineage>
        <taxon>Bacteria</taxon>
        <taxon>Bacillati</taxon>
        <taxon>Actinomycetota</taxon>
        <taxon>Actinomycetes</taxon>
        <taxon>Mycobacteriales</taxon>
        <taxon>Corynebacteriaceae</taxon>
        <taxon>Corynebacterium</taxon>
    </lineage>
</organism>
<dbReference type="AlphaFoldDB" id="A0A0F6Z525"/>
<dbReference type="RefSeq" id="WP_003862378.1">
    <property type="nucleotide sequence ID" value="NZ_CP011309.1"/>
</dbReference>
<feature type="domain" description="Septum formation-related" evidence="2">
    <location>
        <begin position="56"/>
        <end position="153"/>
    </location>
</feature>
<dbReference type="EMBL" id="CP011309">
    <property type="protein sequence ID" value="AKF26868.1"/>
    <property type="molecule type" value="Genomic_DNA"/>
</dbReference>
<dbReference type="PROSITE" id="PS51257">
    <property type="entry name" value="PROKAR_LIPOPROTEIN"/>
    <property type="match status" value="1"/>
</dbReference>
<keyword evidence="1" id="KW-0732">Signal</keyword>
<gene>
    <name evidence="3" type="ORF">YH66_04510</name>
</gene>
<proteinExistence type="predicted"/>
<evidence type="ECO:0000313" key="3">
    <source>
        <dbReference type="EMBL" id="AKF26868.1"/>
    </source>
</evidence>
<dbReference type="HOGENOM" id="CLU_070743_3_0_11"/>
<name>A0A0F6Z525_9CORY</name>
<dbReference type="InterPro" id="IPR026004">
    <property type="entry name" value="Septum_form"/>
</dbReference>
<dbReference type="Proteomes" id="UP000034037">
    <property type="component" value="Chromosome"/>
</dbReference>
<feature type="signal peptide" evidence="1">
    <location>
        <begin position="1"/>
        <end position="17"/>
    </location>
</feature>
<sequence>MKLLKFAAAGTFALALAGCTQTESLVATIESATSAAQASGNDVEGDQTSAFELSVGECFNDTYEEEISEVPIVDCAEPHDNEIYYIYDIEGDDFPTDITTTGYEGCLPTFEGFVGAPYETSIYEVYPMTPTFGSWTNGDREVVCSVYLATGEQMTGTAAGTAQ</sequence>
<reference evidence="3 4" key="1">
    <citation type="submission" date="2015-04" db="EMBL/GenBank/DDBJ databases">
        <title>Complete Genome Sequence of Brevibacterium flavum ATCC 15168.</title>
        <authorList>
            <person name="Ahn J."/>
            <person name="Park G."/>
            <person name="Jeon W."/>
            <person name="Jang Y."/>
            <person name="Jang M."/>
            <person name="Lee H."/>
            <person name="Lee H."/>
        </authorList>
    </citation>
    <scope>NUCLEOTIDE SEQUENCE [LARGE SCALE GENOMIC DNA]</scope>
    <source>
        <strain evidence="3 4">ATCC 15168</strain>
    </source>
</reference>
<dbReference type="PATRIC" id="fig|92706.3.peg.934"/>
<accession>A0A0F6Z525</accession>
<evidence type="ECO:0000313" key="4">
    <source>
        <dbReference type="Proteomes" id="UP000034037"/>
    </source>
</evidence>